<protein>
    <submittedName>
        <fullName evidence="2">DDE-type integrase/transposase/recombinase</fullName>
    </submittedName>
</protein>
<dbReference type="RefSeq" id="WP_261812630.1">
    <property type="nucleotide sequence ID" value="NZ_CP078078.1"/>
</dbReference>
<sequence>MSHVNAVLTPRTRLRLARMIVDGKHPVSHVAKLFMVSPVPARKWADRYRAEGATGMKDRSSRPHGIPHRTSEHMKRKIIALRWRQRLGPAQIAARLGIPASTVHAVHVRCHVNRLSRIGRVSGEPLRRYEHDRPASLIHVDVTKFGNIPVGGGWRFVGKQQGDWNRQATARRTGQRNSRSEPRLGTAFVHTVLDGHSRVAYAEIHSDEKAITAIGVLERAVTARRDALPDWLHFYNQHRHHSAINDTPYARLNNLPGQHS</sequence>
<accession>A0ABY4J1A3</accession>
<organism evidence="2 3">
    <name type="scientific">Microbacterium aurugineum</name>
    <dbReference type="NCBI Taxonomy" id="2851642"/>
    <lineage>
        <taxon>Bacteria</taxon>
        <taxon>Bacillati</taxon>
        <taxon>Actinomycetota</taxon>
        <taxon>Actinomycetes</taxon>
        <taxon>Micrococcales</taxon>
        <taxon>Microbacteriaceae</taxon>
        <taxon>Microbacterium</taxon>
    </lineage>
</organism>
<dbReference type="EMBL" id="CP078078">
    <property type="protein sequence ID" value="UPL17801.1"/>
    <property type="molecule type" value="Genomic_DNA"/>
</dbReference>
<feature type="region of interest" description="Disordered" evidence="1">
    <location>
        <begin position="162"/>
        <end position="183"/>
    </location>
</feature>
<dbReference type="InterPro" id="IPR009057">
    <property type="entry name" value="Homeodomain-like_sf"/>
</dbReference>
<dbReference type="Proteomes" id="UP000830631">
    <property type="component" value="Chromosome"/>
</dbReference>
<dbReference type="InterPro" id="IPR012337">
    <property type="entry name" value="RNaseH-like_sf"/>
</dbReference>
<proteinExistence type="predicted"/>
<dbReference type="SUPFAM" id="SSF53098">
    <property type="entry name" value="Ribonuclease H-like"/>
    <property type="match status" value="1"/>
</dbReference>
<feature type="compositionally biased region" description="Polar residues" evidence="1">
    <location>
        <begin position="162"/>
        <end position="177"/>
    </location>
</feature>
<evidence type="ECO:0000313" key="2">
    <source>
        <dbReference type="EMBL" id="UPL17801.1"/>
    </source>
</evidence>
<keyword evidence="3" id="KW-1185">Reference proteome</keyword>
<gene>
    <name evidence="2" type="ORF">KV397_08600</name>
</gene>
<evidence type="ECO:0000313" key="3">
    <source>
        <dbReference type="Proteomes" id="UP000830631"/>
    </source>
</evidence>
<name>A0ABY4J1A3_9MICO</name>
<reference evidence="2 3" key="1">
    <citation type="submission" date="2021-06" db="EMBL/GenBank/DDBJ databases">
        <title>Genome-based taxonomic framework of Microbacterium strains isolated from marine environment, the description of four new species and reclassification of four preexisting species.</title>
        <authorList>
            <person name="Lee S.D."/>
            <person name="Kim S.-M."/>
            <person name="Byeon Y.-S."/>
            <person name="Yang H.L."/>
            <person name="Kim I.S."/>
        </authorList>
    </citation>
    <scope>NUCLEOTIDE SEQUENCE [LARGE SCALE GENOMIC DNA]</scope>
    <source>
        <strain evidence="2 3">KSW4-10</strain>
    </source>
</reference>
<evidence type="ECO:0000256" key="1">
    <source>
        <dbReference type="SAM" id="MobiDB-lite"/>
    </source>
</evidence>
<dbReference type="SUPFAM" id="SSF46689">
    <property type="entry name" value="Homeodomain-like"/>
    <property type="match status" value="1"/>
</dbReference>
<dbReference type="Pfam" id="PF13565">
    <property type="entry name" value="HTH_32"/>
    <property type="match status" value="1"/>
</dbReference>